<evidence type="ECO:0000313" key="1">
    <source>
        <dbReference type="EMBL" id="HIZ90609.1"/>
    </source>
</evidence>
<proteinExistence type="predicted"/>
<gene>
    <name evidence="1" type="ORF">H9807_00580</name>
</gene>
<sequence>MVVFCWIAGKADCYKAITALGMDEKVIENLARHFSRALPEWFELIDNSFLPGGQKRQYKKSSCAAW</sequence>
<comment type="caution">
    <text evidence="1">The sequence shown here is derived from an EMBL/GenBank/DDBJ whole genome shotgun (WGS) entry which is preliminary data.</text>
</comment>
<organism evidence="1 2">
    <name type="scientific">Candidatus Bacteroides merdavium</name>
    <dbReference type="NCBI Taxonomy" id="2838472"/>
    <lineage>
        <taxon>Bacteria</taxon>
        <taxon>Pseudomonadati</taxon>
        <taxon>Bacteroidota</taxon>
        <taxon>Bacteroidia</taxon>
        <taxon>Bacteroidales</taxon>
        <taxon>Bacteroidaceae</taxon>
        <taxon>Bacteroides</taxon>
    </lineage>
</organism>
<accession>A0A9D2GWR9</accession>
<evidence type="ECO:0000313" key="2">
    <source>
        <dbReference type="Proteomes" id="UP000824108"/>
    </source>
</evidence>
<reference evidence="1" key="2">
    <citation type="submission" date="2021-04" db="EMBL/GenBank/DDBJ databases">
        <authorList>
            <person name="Gilroy R."/>
        </authorList>
    </citation>
    <scope>NUCLEOTIDE SEQUENCE</scope>
    <source>
        <strain evidence="1">CHK118-2852</strain>
    </source>
</reference>
<dbReference type="EMBL" id="DXAV01000008">
    <property type="protein sequence ID" value="HIZ90609.1"/>
    <property type="molecule type" value="Genomic_DNA"/>
</dbReference>
<name>A0A9D2GWR9_9BACE</name>
<dbReference type="AlphaFoldDB" id="A0A9D2GWR9"/>
<reference evidence="1" key="1">
    <citation type="journal article" date="2021" name="PeerJ">
        <title>Extensive microbial diversity within the chicken gut microbiome revealed by metagenomics and culture.</title>
        <authorList>
            <person name="Gilroy R."/>
            <person name="Ravi A."/>
            <person name="Getino M."/>
            <person name="Pursley I."/>
            <person name="Horton D.L."/>
            <person name="Alikhan N.F."/>
            <person name="Baker D."/>
            <person name="Gharbi K."/>
            <person name="Hall N."/>
            <person name="Watson M."/>
            <person name="Adriaenssens E.M."/>
            <person name="Foster-Nyarko E."/>
            <person name="Jarju S."/>
            <person name="Secka A."/>
            <person name="Antonio M."/>
            <person name="Oren A."/>
            <person name="Chaudhuri R.R."/>
            <person name="La Ragione R."/>
            <person name="Hildebrand F."/>
            <person name="Pallen M.J."/>
        </authorList>
    </citation>
    <scope>NUCLEOTIDE SEQUENCE</scope>
    <source>
        <strain evidence="1">CHK118-2852</strain>
    </source>
</reference>
<protein>
    <submittedName>
        <fullName evidence="1">Uncharacterized protein</fullName>
    </submittedName>
</protein>
<dbReference type="Proteomes" id="UP000824108">
    <property type="component" value="Unassembled WGS sequence"/>
</dbReference>